<dbReference type="FunFam" id="3.40.50.10470:FF:000006">
    <property type="entry name" value="Methylthioribose-1-phosphate isomerase"/>
    <property type="match status" value="1"/>
</dbReference>
<dbReference type="FunFam" id="1.20.120.420:FF:000003">
    <property type="entry name" value="Methylthioribose-1-phosphate isomerase"/>
    <property type="match status" value="1"/>
</dbReference>
<protein>
    <recommendedName>
        <fullName evidence="2">Methylthioribose-1-phosphate isomerase</fullName>
        <shortName evidence="2">M1Pi</shortName>
        <shortName evidence="2">MTR-1-P isomerase</shortName>
        <ecNumber evidence="2">5.3.1.23</ecNumber>
    </recommendedName>
    <alternativeName>
        <fullName evidence="2">S-methyl-5-thioribose-1-phosphate isomerase</fullName>
    </alternativeName>
    <alternativeName>
        <fullName evidence="2">Translation initiation factor eIF-2B subunit alpha/beta/delta-like protein</fullName>
    </alternativeName>
</protein>
<comment type="subcellular location">
    <subcellularLocation>
        <location evidence="2">Cytoplasm</location>
    </subcellularLocation>
    <subcellularLocation>
        <location evidence="2">Nucleus</location>
    </subcellularLocation>
</comment>
<comment type="similarity">
    <text evidence="2">Belongs to the eIF-2B alpha/beta/delta subunits family. MtnA subfamily.</text>
</comment>
<dbReference type="InterPro" id="IPR042529">
    <property type="entry name" value="IF_2B-like_C"/>
</dbReference>
<organism evidence="3">
    <name type="scientific">Chaetoceros debilis</name>
    <dbReference type="NCBI Taxonomy" id="122233"/>
    <lineage>
        <taxon>Eukaryota</taxon>
        <taxon>Sar</taxon>
        <taxon>Stramenopiles</taxon>
        <taxon>Ochrophyta</taxon>
        <taxon>Bacillariophyta</taxon>
        <taxon>Coscinodiscophyceae</taxon>
        <taxon>Chaetocerotophycidae</taxon>
        <taxon>Chaetocerotales</taxon>
        <taxon>Chaetocerotaceae</taxon>
        <taxon>Chaetoceros</taxon>
    </lineage>
</organism>
<dbReference type="InterPro" id="IPR027363">
    <property type="entry name" value="M1Pi_N"/>
</dbReference>
<proteinExistence type="inferred from homology"/>
<dbReference type="UniPathway" id="UPA00904">
    <property type="reaction ID" value="UER00874"/>
</dbReference>
<evidence type="ECO:0000256" key="1">
    <source>
        <dbReference type="ARBA" id="ARBA00023235"/>
    </source>
</evidence>
<dbReference type="NCBIfam" id="TIGR00512">
    <property type="entry name" value="salvage_mtnA"/>
    <property type="match status" value="1"/>
</dbReference>
<dbReference type="InterPro" id="IPR011559">
    <property type="entry name" value="Initiation_fac_2B_a/b/d"/>
</dbReference>
<dbReference type="PANTHER" id="PTHR43475">
    <property type="entry name" value="METHYLTHIORIBOSE-1-PHOSPHATE ISOMERASE"/>
    <property type="match status" value="1"/>
</dbReference>
<dbReference type="GO" id="GO:0005634">
    <property type="term" value="C:nucleus"/>
    <property type="evidence" value="ECO:0007669"/>
    <property type="project" value="UniProtKB-SubCell"/>
</dbReference>
<dbReference type="Gene3D" id="3.40.50.10470">
    <property type="entry name" value="Translation initiation factor eif-2b, domain 2"/>
    <property type="match status" value="1"/>
</dbReference>
<dbReference type="Gene3D" id="1.20.120.420">
    <property type="entry name" value="translation initiation factor eif-2b, domain 1"/>
    <property type="match status" value="1"/>
</dbReference>
<dbReference type="InterPro" id="IPR037171">
    <property type="entry name" value="NagB/RpiA_transferase-like"/>
</dbReference>
<keyword evidence="2" id="KW-0486">Methionine biosynthesis</keyword>
<dbReference type="EC" id="5.3.1.23" evidence="2"/>
<keyword evidence="2" id="KW-0539">Nucleus</keyword>
<comment type="catalytic activity">
    <reaction evidence="2">
        <text>5-(methylsulfanyl)-alpha-D-ribose 1-phosphate = 5-(methylsulfanyl)-D-ribulose 1-phosphate</text>
        <dbReference type="Rhea" id="RHEA:19989"/>
        <dbReference type="ChEBI" id="CHEBI:58533"/>
        <dbReference type="ChEBI" id="CHEBI:58548"/>
        <dbReference type="EC" id="5.3.1.23"/>
    </reaction>
</comment>
<comment type="pathway">
    <text evidence="2">Amino-acid biosynthesis; L-methionine biosynthesis via salvage pathway; L-methionine from S-methyl-5-thio-alpha-D-ribose 1-phosphate: step 1/6.</text>
</comment>
<keyword evidence="2" id="KW-0028">Amino-acid biosynthesis</keyword>
<dbReference type="NCBIfam" id="NF004326">
    <property type="entry name" value="PRK05720.1"/>
    <property type="match status" value="1"/>
</dbReference>
<dbReference type="EMBL" id="HBIO01006685">
    <property type="protein sequence ID" value="CAE0460078.1"/>
    <property type="molecule type" value="Transcribed_RNA"/>
</dbReference>
<dbReference type="AlphaFoldDB" id="A0A7S3PZC7"/>
<dbReference type="GO" id="GO:0005737">
    <property type="term" value="C:cytoplasm"/>
    <property type="evidence" value="ECO:0007669"/>
    <property type="project" value="UniProtKB-SubCell"/>
</dbReference>
<dbReference type="HAMAP" id="MF_01678">
    <property type="entry name" value="Salvage_MtnA"/>
    <property type="match status" value="1"/>
</dbReference>
<dbReference type="InterPro" id="IPR005251">
    <property type="entry name" value="IF-M1Pi"/>
</dbReference>
<evidence type="ECO:0000256" key="2">
    <source>
        <dbReference type="HAMAP-Rule" id="MF_03119"/>
    </source>
</evidence>
<dbReference type="GO" id="GO:0046523">
    <property type="term" value="F:S-methyl-5-thioribose-1-phosphate isomerase activity"/>
    <property type="evidence" value="ECO:0007669"/>
    <property type="project" value="UniProtKB-UniRule"/>
</dbReference>
<name>A0A7S3PZC7_9STRA</name>
<comment type="function">
    <text evidence="2">Catalyzes the interconversion of methylthioribose-1-phosphate (MTR-1-P) into methylthioribulose-1-phosphate (MTRu-1-P).</text>
</comment>
<feature type="site" description="Transition state stabilizer" evidence="2">
    <location>
        <position position="180"/>
    </location>
</feature>
<reference evidence="3" key="1">
    <citation type="submission" date="2021-01" db="EMBL/GenBank/DDBJ databases">
        <authorList>
            <person name="Corre E."/>
            <person name="Pelletier E."/>
            <person name="Niang G."/>
            <person name="Scheremetjew M."/>
            <person name="Finn R."/>
            <person name="Kale V."/>
            <person name="Holt S."/>
            <person name="Cochrane G."/>
            <person name="Meng A."/>
            <person name="Brown T."/>
            <person name="Cohen L."/>
        </authorList>
    </citation>
    <scope>NUCLEOTIDE SEQUENCE</scope>
    <source>
        <strain evidence="3">MM31A-1</strain>
    </source>
</reference>
<feature type="active site" description="Proton donor" evidence="2">
    <location>
        <position position="261"/>
    </location>
</feature>
<evidence type="ECO:0000313" key="3">
    <source>
        <dbReference type="EMBL" id="CAE0460078.1"/>
    </source>
</evidence>
<dbReference type="Pfam" id="PF01008">
    <property type="entry name" value="IF-2B"/>
    <property type="match status" value="1"/>
</dbReference>
<keyword evidence="2" id="KW-0963">Cytoplasm</keyword>
<dbReference type="NCBIfam" id="TIGR00524">
    <property type="entry name" value="eIF-2B_rel"/>
    <property type="match status" value="1"/>
</dbReference>
<dbReference type="GO" id="GO:0019509">
    <property type="term" value="P:L-methionine salvage from methylthioadenosine"/>
    <property type="evidence" value="ECO:0007669"/>
    <property type="project" value="UniProtKB-UniRule"/>
</dbReference>
<accession>A0A7S3PZC7</accession>
<gene>
    <name evidence="3" type="ORF">CDEB00056_LOCUS4919</name>
</gene>
<sequence length="371" mass="40255">MATSNLQSLIYTNEGGTKPTLSVLDQLLVPHEKVYVAIPDVEAAWSVIRKMQIRGAPLIAIVACLGLSVDLATNPKTIAELKEISSSADEVLAYILKKMEYLKTSRPTAVNLFNAMDELTATMKENKGSADEIIQTVISHAEFMLKRDVDDNKKIGRYGADAILATLKSDRTLARIATICNTGSLATASYGTALGVARALHGDDKLESIYCLETRPYNQGSRLTAFEIMEEGMPNGTLICDSASAALMRIKGIDACVVGADRVCANGDTANKIGTYMLAVLAHEHNVPFYVASPFTTLDTKLAHGDCIEIEERPAKEMIDTSRAPNDMPCWNPAFDVTPAKYITGIVTEKGVVEKGDDGSFKIQDFINMHQ</sequence>
<dbReference type="PANTHER" id="PTHR43475:SF1">
    <property type="entry name" value="METHYLTHIORIBOSE-1-PHOSPHATE ISOMERASE"/>
    <property type="match status" value="1"/>
</dbReference>
<dbReference type="InterPro" id="IPR000649">
    <property type="entry name" value="IF-2B-related"/>
</dbReference>
<keyword evidence="1 2" id="KW-0413">Isomerase</keyword>
<dbReference type="SUPFAM" id="SSF100950">
    <property type="entry name" value="NagB/RpiA/CoA transferase-like"/>
    <property type="match status" value="1"/>
</dbReference>